<keyword evidence="10" id="KW-1185">Reference proteome</keyword>
<gene>
    <name evidence="9" type="ORF">A8L45_19345</name>
</gene>
<dbReference type="Gene3D" id="1.20.144.10">
    <property type="entry name" value="Phosphatidic acid phosphatase type 2/haloperoxidase"/>
    <property type="match status" value="1"/>
</dbReference>
<comment type="caution">
    <text evidence="9">The sequence shown here is derived from an EMBL/GenBank/DDBJ whole genome shotgun (WGS) entry which is preliminary data.</text>
</comment>
<feature type="domain" description="Nudix hydrolase" evidence="8">
    <location>
        <begin position="29"/>
        <end position="184"/>
    </location>
</feature>
<evidence type="ECO:0000259" key="8">
    <source>
        <dbReference type="PROSITE" id="PS51462"/>
    </source>
</evidence>
<comment type="catalytic activity">
    <reaction evidence="5">
        <text>di-trans,octa-cis-undecaprenyl diphosphate + H2O = di-trans,octa-cis-undecaprenyl phosphate + phosphate + H(+)</text>
        <dbReference type="Rhea" id="RHEA:28094"/>
        <dbReference type="ChEBI" id="CHEBI:15377"/>
        <dbReference type="ChEBI" id="CHEBI:15378"/>
        <dbReference type="ChEBI" id="CHEBI:43474"/>
        <dbReference type="ChEBI" id="CHEBI:58405"/>
        <dbReference type="ChEBI" id="CHEBI:60392"/>
        <dbReference type="EC" id="3.6.1.27"/>
    </reaction>
</comment>
<dbReference type="PROSITE" id="PS51462">
    <property type="entry name" value="NUDIX"/>
    <property type="match status" value="1"/>
</dbReference>
<dbReference type="PRINTS" id="PR00502">
    <property type="entry name" value="NUDIXFAMILY"/>
</dbReference>
<comment type="cofactor">
    <cofactor evidence="1">
        <name>Mg(2+)</name>
        <dbReference type="ChEBI" id="CHEBI:18420"/>
    </cofactor>
</comment>
<feature type="transmembrane region" description="Helical" evidence="6">
    <location>
        <begin position="428"/>
        <end position="444"/>
    </location>
</feature>
<dbReference type="Proteomes" id="UP000094936">
    <property type="component" value="Unassembled WGS sequence"/>
</dbReference>
<dbReference type="PROSITE" id="PS00893">
    <property type="entry name" value="NUDIX_BOX"/>
    <property type="match status" value="1"/>
</dbReference>
<reference evidence="9 10" key="1">
    <citation type="submission" date="2016-05" db="EMBL/GenBank/DDBJ databases">
        <title>Genomic Taxonomy of the Vibrionaceae.</title>
        <authorList>
            <person name="Gomez-Gil B."/>
            <person name="Enciso-Ibarra J."/>
        </authorList>
    </citation>
    <scope>NUCLEOTIDE SEQUENCE [LARGE SCALE GENOMIC DNA]</scope>
    <source>
        <strain evidence="9 10">CAIM 1920</strain>
    </source>
</reference>
<dbReference type="Pfam" id="PF01569">
    <property type="entry name" value="PAP2"/>
    <property type="match status" value="1"/>
</dbReference>
<dbReference type="SUPFAM" id="SSF55811">
    <property type="entry name" value="Nudix"/>
    <property type="match status" value="1"/>
</dbReference>
<keyword evidence="3" id="KW-0378">Hydrolase</keyword>
<dbReference type="SUPFAM" id="SSF48317">
    <property type="entry name" value="Acid phosphatase/Vanadium-dependent haloperoxidase"/>
    <property type="match status" value="1"/>
</dbReference>
<keyword evidence="6" id="KW-1133">Transmembrane helix</keyword>
<dbReference type="EMBL" id="LYBM01000048">
    <property type="protein sequence ID" value="ODA30692.1"/>
    <property type="molecule type" value="Genomic_DNA"/>
</dbReference>
<name>A0A1C3EBS1_9GAMM</name>
<dbReference type="CDD" id="cd01610">
    <property type="entry name" value="PAP2_like"/>
    <property type="match status" value="1"/>
</dbReference>
<evidence type="ECO:0000313" key="10">
    <source>
        <dbReference type="Proteomes" id="UP000094936"/>
    </source>
</evidence>
<keyword evidence="6" id="KW-0472">Membrane</keyword>
<evidence type="ECO:0000256" key="7">
    <source>
        <dbReference type="SAM" id="SignalP"/>
    </source>
</evidence>
<dbReference type="InterPro" id="IPR015797">
    <property type="entry name" value="NUDIX_hydrolase-like_dom_sf"/>
</dbReference>
<organism evidence="9 10">
    <name type="scientific">Veronia pacifica</name>
    <dbReference type="NCBI Taxonomy" id="1080227"/>
    <lineage>
        <taxon>Bacteria</taxon>
        <taxon>Pseudomonadati</taxon>
        <taxon>Pseudomonadota</taxon>
        <taxon>Gammaproteobacteria</taxon>
        <taxon>Vibrionales</taxon>
        <taxon>Vibrionaceae</taxon>
        <taxon>Veronia</taxon>
    </lineage>
</organism>
<dbReference type="SMART" id="SM00014">
    <property type="entry name" value="acidPPc"/>
    <property type="match status" value="1"/>
</dbReference>
<feature type="transmembrane region" description="Helical" evidence="6">
    <location>
        <begin position="242"/>
        <end position="260"/>
    </location>
</feature>
<evidence type="ECO:0000256" key="6">
    <source>
        <dbReference type="SAM" id="Phobius"/>
    </source>
</evidence>
<feature type="transmembrane region" description="Helical" evidence="6">
    <location>
        <begin position="389"/>
        <end position="407"/>
    </location>
</feature>
<evidence type="ECO:0000256" key="4">
    <source>
        <dbReference type="ARBA" id="ARBA00032707"/>
    </source>
</evidence>
<dbReference type="PANTHER" id="PTHR14969">
    <property type="entry name" value="SPHINGOSINE-1-PHOSPHATE PHOSPHOHYDROLASE"/>
    <property type="match status" value="1"/>
</dbReference>
<dbReference type="EC" id="3.6.1.27" evidence="2"/>
<dbReference type="InterPro" id="IPR036938">
    <property type="entry name" value="PAP2/HPO_sf"/>
</dbReference>
<dbReference type="STRING" id="1080227.A8L45_19345"/>
<feature type="transmembrane region" description="Helical" evidence="6">
    <location>
        <begin position="280"/>
        <end position="298"/>
    </location>
</feature>
<feature type="chain" id="PRO_5008672945" description="undecaprenyl-diphosphate phosphatase" evidence="7">
    <location>
        <begin position="25"/>
        <end position="480"/>
    </location>
</feature>
<dbReference type="InterPro" id="IPR020084">
    <property type="entry name" value="NUDIX_hydrolase_CS"/>
</dbReference>
<dbReference type="InterPro" id="IPR000086">
    <property type="entry name" value="NUDIX_hydrolase_dom"/>
</dbReference>
<evidence type="ECO:0000256" key="5">
    <source>
        <dbReference type="ARBA" id="ARBA00047594"/>
    </source>
</evidence>
<protein>
    <recommendedName>
        <fullName evidence="2">undecaprenyl-diphosphate phosphatase</fullName>
        <ecNumber evidence="2">3.6.1.27</ecNumber>
    </recommendedName>
    <alternativeName>
        <fullName evidence="4">Undecaprenyl pyrophosphate phosphatase</fullName>
    </alternativeName>
</protein>
<feature type="transmembrane region" description="Helical" evidence="6">
    <location>
        <begin position="450"/>
        <end position="472"/>
    </location>
</feature>
<accession>A0A1C3EBS1</accession>
<dbReference type="InterPro" id="IPR000326">
    <property type="entry name" value="PAP2/HPO"/>
</dbReference>
<feature type="transmembrane region" description="Helical" evidence="6">
    <location>
        <begin position="310"/>
        <end position="331"/>
    </location>
</feature>
<sequence length="480" mass="52010">MSTLLSRLILGLSLILALCSQAHAAIPDSSLKGAACFISDTKSRVLVVMDYLNRKYSIPGGYIDRGETPAEAAAREAFEETGLKVAVGKPLMTTDSAVIFDCFTDAPIPVFERDGKATIAAWHAPDFSREIKYANFVEPSTNLIKHSRYPEQAEMFKHWMVLSSPSLIQSHDDFSDNASPFFVQQAQINERFQSFIAGLPSPLSGLAQQFFKHAHLIGNSVLFGVLMLAGMITGGMRRLSSALLVAMLTVIAVQVTKLIFGVPRPMQIFPALQLADASGFSMPSGHTTTAFAVWLTFWSWFAKESENKRFWLLTALAGGVIVGASRVYVGAHYLTDVTAGAVFGTLVFVLSQWLSKERANGNTLSLHPVVWLAMAAILVPAAAYFSFPVLIIAAVATLTIAGVLQVMKCANPGLLRQSMSLKRIIETLSLPAVIAAAGLIASLFSRSSLLTLEVMIVVVMLSASWLVGYPLYQAKRASRQ</sequence>
<feature type="transmembrane region" description="Helical" evidence="6">
    <location>
        <begin position="216"/>
        <end position="235"/>
    </location>
</feature>
<keyword evidence="6" id="KW-0812">Transmembrane</keyword>
<evidence type="ECO:0000256" key="1">
    <source>
        <dbReference type="ARBA" id="ARBA00001946"/>
    </source>
</evidence>
<dbReference type="InterPro" id="IPR020476">
    <property type="entry name" value="Nudix_hydrolase"/>
</dbReference>
<evidence type="ECO:0000256" key="3">
    <source>
        <dbReference type="ARBA" id="ARBA00022801"/>
    </source>
</evidence>
<feature type="transmembrane region" description="Helical" evidence="6">
    <location>
        <begin position="337"/>
        <end position="354"/>
    </location>
</feature>
<dbReference type="GO" id="GO:0050380">
    <property type="term" value="F:undecaprenyl-diphosphatase activity"/>
    <property type="evidence" value="ECO:0007669"/>
    <property type="project" value="UniProtKB-EC"/>
</dbReference>
<dbReference type="PANTHER" id="PTHR14969:SF13">
    <property type="entry name" value="AT30094P"/>
    <property type="match status" value="1"/>
</dbReference>
<dbReference type="RefSeq" id="WP_068905005.1">
    <property type="nucleotide sequence ID" value="NZ_JBHUIF010000004.1"/>
</dbReference>
<dbReference type="Pfam" id="PF00293">
    <property type="entry name" value="NUDIX"/>
    <property type="match status" value="1"/>
</dbReference>
<feature type="signal peptide" evidence="7">
    <location>
        <begin position="1"/>
        <end position="24"/>
    </location>
</feature>
<feature type="transmembrane region" description="Helical" evidence="6">
    <location>
        <begin position="366"/>
        <end position="383"/>
    </location>
</feature>
<dbReference type="AlphaFoldDB" id="A0A1C3EBS1"/>
<proteinExistence type="predicted"/>
<dbReference type="Gene3D" id="3.90.79.10">
    <property type="entry name" value="Nucleoside Triphosphate Pyrophosphohydrolase"/>
    <property type="match status" value="1"/>
</dbReference>
<evidence type="ECO:0000313" key="9">
    <source>
        <dbReference type="EMBL" id="ODA30692.1"/>
    </source>
</evidence>
<evidence type="ECO:0000256" key="2">
    <source>
        <dbReference type="ARBA" id="ARBA00012374"/>
    </source>
</evidence>
<keyword evidence="7" id="KW-0732">Signal</keyword>